<dbReference type="Proteomes" id="UP000558488">
    <property type="component" value="Unassembled WGS sequence"/>
</dbReference>
<gene>
    <name evidence="2" type="ORF">mPipKuh1_009726</name>
</gene>
<sequence length="144" mass="16002">MMCRGRAAVAVVGECPPQVSRTRGPLVAQNHRTWPQATGRRQHVTPNLGQRTLRLFYFMKQQLPVPHHRVHCYPHTLHGGQLATGSEPTHLGPVLPSQPSAAPGRKAPFPGHRQSRQSRLTTELRSRLCCWTPAGRDVCEAEPV</sequence>
<protein>
    <submittedName>
        <fullName evidence="2">Uncharacterized protein</fullName>
    </submittedName>
</protein>
<proteinExistence type="predicted"/>
<organism evidence="2 3">
    <name type="scientific">Pipistrellus kuhlii</name>
    <name type="common">Kuhl's pipistrelle</name>
    <dbReference type="NCBI Taxonomy" id="59472"/>
    <lineage>
        <taxon>Eukaryota</taxon>
        <taxon>Metazoa</taxon>
        <taxon>Chordata</taxon>
        <taxon>Craniata</taxon>
        <taxon>Vertebrata</taxon>
        <taxon>Euteleostomi</taxon>
        <taxon>Mammalia</taxon>
        <taxon>Eutheria</taxon>
        <taxon>Laurasiatheria</taxon>
        <taxon>Chiroptera</taxon>
        <taxon>Yangochiroptera</taxon>
        <taxon>Vespertilionidae</taxon>
        <taxon>Pipistrellus</taxon>
    </lineage>
</organism>
<name>A0A7J7T0W5_PIPKU</name>
<dbReference type="EMBL" id="JACAGB010000034">
    <property type="protein sequence ID" value="KAF6294316.1"/>
    <property type="molecule type" value="Genomic_DNA"/>
</dbReference>
<reference evidence="2 3" key="1">
    <citation type="journal article" date="2020" name="Nature">
        <title>Six reference-quality genomes reveal evolution of bat adaptations.</title>
        <authorList>
            <person name="Jebb D."/>
            <person name="Huang Z."/>
            <person name="Pippel M."/>
            <person name="Hughes G.M."/>
            <person name="Lavrichenko K."/>
            <person name="Devanna P."/>
            <person name="Winkler S."/>
            <person name="Jermiin L.S."/>
            <person name="Skirmuntt E.C."/>
            <person name="Katzourakis A."/>
            <person name="Burkitt-Gray L."/>
            <person name="Ray D.A."/>
            <person name="Sullivan K.A.M."/>
            <person name="Roscito J.G."/>
            <person name="Kirilenko B.M."/>
            <person name="Davalos L.M."/>
            <person name="Corthals A.P."/>
            <person name="Power M.L."/>
            <person name="Jones G."/>
            <person name="Ransome R.D."/>
            <person name="Dechmann D.K.N."/>
            <person name="Locatelli A.G."/>
            <person name="Puechmaille S.J."/>
            <person name="Fedrigo O."/>
            <person name="Jarvis E.D."/>
            <person name="Hiller M."/>
            <person name="Vernes S.C."/>
            <person name="Myers E.W."/>
            <person name="Teeling E.C."/>
        </authorList>
    </citation>
    <scope>NUCLEOTIDE SEQUENCE [LARGE SCALE GENOMIC DNA]</scope>
    <source>
        <strain evidence="2">MPipKuh1</strain>
        <tissue evidence="2">Flight muscle</tissue>
    </source>
</reference>
<evidence type="ECO:0000313" key="3">
    <source>
        <dbReference type="Proteomes" id="UP000558488"/>
    </source>
</evidence>
<accession>A0A7J7T0W5</accession>
<dbReference type="AlphaFoldDB" id="A0A7J7T0W5"/>
<feature type="region of interest" description="Disordered" evidence="1">
    <location>
        <begin position="85"/>
        <end position="120"/>
    </location>
</feature>
<evidence type="ECO:0000256" key="1">
    <source>
        <dbReference type="SAM" id="MobiDB-lite"/>
    </source>
</evidence>
<comment type="caution">
    <text evidence="2">The sequence shown here is derived from an EMBL/GenBank/DDBJ whole genome shotgun (WGS) entry which is preliminary data.</text>
</comment>
<keyword evidence="3" id="KW-1185">Reference proteome</keyword>
<evidence type="ECO:0000313" key="2">
    <source>
        <dbReference type="EMBL" id="KAF6294316.1"/>
    </source>
</evidence>